<dbReference type="PANTHER" id="PTHR30606:SF10">
    <property type="entry name" value="PHOSPHATIDYLINOSITOL MANNOSIDE ACYLTRANSFERASE"/>
    <property type="match status" value="1"/>
</dbReference>
<dbReference type="GO" id="GO:0005886">
    <property type="term" value="C:plasma membrane"/>
    <property type="evidence" value="ECO:0007669"/>
    <property type="project" value="UniProtKB-SubCell"/>
</dbReference>
<keyword evidence="4 7" id="KW-0808">Transferase</keyword>
<evidence type="ECO:0000313" key="7">
    <source>
        <dbReference type="EMBL" id="KFI27561.1"/>
    </source>
</evidence>
<name>A0A086XZW1_9RHOB</name>
<evidence type="ECO:0000256" key="6">
    <source>
        <dbReference type="ARBA" id="ARBA00023315"/>
    </source>
</evidence>
<keyword evidence="3" id="KW-0997">Cell inner membrane</keyword>
<dbReference type="CDD" id="cd07984">
    <property type="entry name" value="LPLAT_LABLAT-like"/>
    <property type="match status" value="1"/>
</dbReference>
<dbReference type="AlphaFoldDB" id="A0A086XZW1"/>
<gene>
    <name evidence="7" type="ORF">CG50_16305</name>
</gene>
<dbReference type="Pfam" id="PF03279">
    <property type="entry name" value="Lip_A_acyltrans"/>
    <property type="match status" value="1"/>
</dbReference>
<dbReference type="GO" id="GO:0016746">
    <property type="term" value="F:acyltransferase activity"/>
    <property type="evidence" value="ECO:0007669"/>
    <property type="project" value="UniProtKB-KW"/>
</dbReference>
<dbReference type="InterPro" id="IPR004960">
    <property type="entry name" value="LipA_acyltrans"/>
</dbReference>
<dbReference type="STRING" id="1105367.CG50_16305"/>
<evidence type="ECO:0000256" key="2">
    <source>
        <dbReference type="ARBA" id="ARBA00022475"/>
    </source>
</evidence>
<comment type="subcellular location">
    <subcellularLocation>
        <location evidence="1">Cell inner membrane</location>
    </subcellularLocation>
</comment>
<dbReference type="EMBL" id="JFZB01000009">
    <property type="protein sequence ID" value="KFI27561.1"/>
    <property type="molecule type" value="Genomic_DNA"/>
</dbReference>
<keyword evidence="2" id="KW-1003">Cell membrane</keyword>
<keyword evidence="5" id="KW-0472">Membrane</keyword>
<accession>A0A086XZW1</accession>
<dbReference type="Proteomes" id="UP000028824">
    <property type="component" value="Unassembled WGS sequence"/>
</dbReference>
<dbReference type="GO" id="GO:0009247">
    <property type="term" value="P:glycolipid biosynthetic process"/>
    <property type="evidence" value="ECO:0007669"/>
    <property type="project" value="UniProtKB-ARBA"/>
</dbReference>
<keyword evidence="6 7" id="KW-0012">Acyltransferase</keyword>
<organism evidence="7 8">
    <name type="scientific">Paenirhodobacter enshiensis</name>
    <dbReference type="NCBI Taxonomy" id="1105367"/>
    <lineage>
        <taxon>Bacteria</taxon>
        <taxon>Pseudomonadati</taxon>
        <taxon>Pseudomonadota</taxon>
        <taxon>Alphaproteobacteria</taxon>
        <taxon>Rhodobacterales</taxon>
        <taxon>Rhodobacter group</taxon>
        <taxon>Paenirhodobacter</taxon>
    </lineage>
</organism>
<dbReference type="PANTHER" id="PTHR30606">
    <property type="entry name" value="LIPID A BIOSYNTHESIS LAUROYL ACYLTRANSFERASE"/>
    <property type="match status" value="1"/>
</dbReference>
<protein>
    <submittedName>
        <fullName evidence="7">Lauroyl acyltransferase</fullName>
    </submittedName>
</protein>
<reference evidence="7 8" key="1">
    <citation type="submission" date="2014-03" db="EMBL/GenBank/DDBJ databases">
        <title>Genome of Paenirhodobacter enshiensis DW2-9.</title>
        <authorList>
            <person name="Wang D."/>
            <person name="Wang G."/>
        </authorList>
    </citation>
    <scope>NUCLEOTIDE SEQUENCE [LARGE SCALE GENOMIC DNA]</scope>
    <source>
        <strain evidence="7 8">DW2-9</strain>
    </source>
</reference>
<evidence type="ECO:0000256" key="1">
    <source>
        <dbReference type="ARBA" id="ARBA00004533"/>
    </source>
</evidence>
<proteinExistence type="predicted"/>
<dbReference type="PIRSF" id="PIRSF026649">
    <property type="entry name" value="MsbB"/>
    <property type="match status" value="1"/>
</dbReference>
<keyword evidence="8" id="KW-1185">Reference proteome</keyword>
<sequence length="289" mass="32414">MTDRLSNAAFRAVMGLALVLPYEKRVPMMGWIVSRLIAPVAGWRRRIRENLHLVFPEMDPAEVERLVRAVPDNMGRSIAETYSGDEFTRRMQASPVEGPGLAALEAARDTGRAVIIAGSHFGNYDAWRAALTGHGFPVGGVYRPMDNALFNDHYVKAIEAISLPLFARGRDMREMLRFLKKGGMVALAFDQHFSSAPVLRFFGLPAKTAISAAEMALRLDVDLIPIYAIRQPDGLSFRIHVDAPVPHSDALSMTQTLNDRLEAMIRAHMDQWLWVHRRWKGVKRDGKRG</sequence>
<dbReference type="eggNOG" id="COG1560">
    <property type="taxonomic scope" value="Bacteria"/>
</dbReference>
<evidence type="ECO:0000256" key="3">
    <source>
        <dbReference type="ARBA" id="ARBA00022519"/>
    </source>
</evidence>
<evidence type="ECO:0000256" key="4">
    <source>
        <dbReference type="ARBA" id="ARBA00022679"/>
    </source>
</evidence>
<evidence type="ECO:0000313" key="8">
    <source>
        <dbReference type="Proteomes" id="UP000028824"/>
    </source>
</evidence>
<comment type="caution">
    <text evidence="7">The sequence shown here is derived from an EMBL/GenBank/DDBJ whole genome shotgun (WGS) entry which is preliminary data.</text>
</comment>
<evidence type="ECO:0000256" key="5">
    <source>
        <dbReference type="ARBA" id="ARBA00023136"/>
    </source>
</evidence>